<dbReference type="InterPro" id="IPR005103">
    <property type="entry name" value="AA9_LPMO"/>
</dbReference>
<dbReference type="EC" id="1.14.99.56" evidence="15"/>
<evidence type="ECO:0000256" key="3">
    <source>
        <dbReference type="ARBA" id="ARBA00022525"/>
    </source>
</evidence>
<keyword evidence="5" id="KW-0732">Signal</keyword>
<evidence type="ECO:0000256" key="5">
    <source>
        <dbReference type="ARBA" id="ARBA00022729"/>
    </source>
</evidence>
<comment type="similarity">
    <text evidence="13">Belongs to the polysaccharide monooxygenase AA9 family.</text>
</comment>
<evidence type="ECO:0000256" key="10">
    <source>
        <dbReference type="ARBA" id="ARBA00023157"/>
    </source>
</evidence>
<evidence type="ECO:0000256" key="12">
    <source>
        <dbReference type="ARBA" id="ARBA00023326"/>
    </source>
</evidence>
<keyword evidence="12" id="KW-0624">Polysaccharide degradation</keyword>
<dbReference type="PANTHER" id="PTHR33353:SF10">
    <property type="entry name" value="ENDO-BETA-1,4-GLUCANASE D"/>
    <property type="match status" value="1"/>
</dbReference>
<dbReference type="InterPro" id="IPR049892">
    <property type="entry name" value="AA9"/>
</dbReference>
<evidence type="ECO:0000256" key="16">
    <source>
        <dbReference type="SAM" id="MobiDB-lite"/>
    </source>
</evidence>
<evidence type="ECO:0000256" key="13">
    <source>
        <dbReference type="ARBA" id="ARBA00044502"/>
    </source>
</evidence>
<keyword evidence="7" id="KW-0560">Oxidoreductase</keyword>
<name>A0A2V1E5F6_9PLEO</name>
<dbReference type="Proteomes" id="UP000244855">
    <property type="component" value="Unassembled WGS sequence"/>
</dbReference>
<keyword evidence="8" id="KW-0186">Copper</keyword>
<evidence type="ECO:0000256" key="8">
    <source>
        <dbReference type="ARBA" id="ARBA00023008"/>
    </source>
</evidence>
<protein>
    <recommendedName>
        <fullName evidence="15">lytic cellulose monooxygenase (C4-dehydrogenating)</fullName>
        <ecNumber evidence="15">1.14.99.56</ecNumber>
    </recommendedName>
</protein>
<evidence type="ECO:0000256" key="9">
    <source>
        <dbReference type="ARBA" id="ARBA00023033"/>
    </source>
</evidence>
<evidence type="ECO:0000256" key="1">
    <source>
        <dbReference type="ARBA" id="ARBA00001973"/>
    </source>
</evidence>
<accession>A0A2V1E5F6</accession>
<evidence type="ECO:0000256" key="15">
    <source>
        <dbReference type="ARBA" id="ARBA00047174"/>
    </source>
</evidence>
<dbReference type="GO" id="GO:0005576">
    <property type="term" value="C:extracellular region"/>
    <property type="evidence" value="ECO:0007669"/>
    <property type="project" value="UniProtKB-SubCell"/>
</dbReference>
<feature type="region of interest" description="Disordered" evidence="16">
    <location>
        <begin position="248"/>
        <end position="277"/>
    </location>
</feature>
<evidence type="ECO:0000256" key="6">
    <source>
        <dbReference type="ARBA" id="ARBA00023001"/>
    </source>
</evidence>
<dbReference type="EMBL" id="KZ805312">
    <property type="protein sequence ID" value="PVI05818.1"/>
    <property type="molecule type" value="Genomic_DNA"/>
</dbReference>
<keyword evidence="9 18" id="KW-0503">Monooxygenase</keyword>
<keyword evidence="11" id="KW-0119">Carbohydrate metabolism</keyword>
<evidence type="ECO:0000256" key="14">
    <source>
        <dbReference type="ARBA" id="ARBA00045077"/>
    </source>
</evidence>
<dbReference type="GO" id="GO:0004497">
    <property type="term" value="F:monooxygenase activity"/>
    <property type="evidence" value="ECO:0007669"/>
    <property type="project" value="UniProtKB-KW"/>
</dbReference>
<evidence type="ECO:0000259" key="17">
    <source>
        <dbReference type="Pfam" id="PF03443"/>
    </source>
</evidence>
<keyword evidence="19" id="KW-1185">Reference proteome</keyword>
<comment type="cofactor">
    <cofactor evidence="1">
        <name>Cu(2+)</name>
        <dbReference type="ChEBI" id="CHEBI:29036"/>
    </cofactor>
</comment>
<evidence type="ECO:0000256" key="4">
    <source>
        <dbReference type="ARBA" id="ARBA00022723"/>
    </source>
</evidence>
<dbReference type="Pfam" id="PF03443">
    <property type="entry name" value="AA9"/>
    <property type="match status" value="1"/>
</dbReference>
<evidence type="ECO:0000256" key="7">
    <source>
        <dbReference type="ARBA" id="ARBA00023002"/>
    </source>
</evidence>
<dbReference type="GO" id="GO:0046872">
    <property type="term" value="F:metal ion binding"/>
    <property type="evidence" value="ECO:0007669"/>
    <property type="project" value="UniProtKB-KW"/>
</dbReference>
<proteinExistence type="inferred from homology"/>
<feature type="domain" description="Auxiliary Activity family 9 catalytic" evidence="17">
    <location>
        <begin position="67"/>
        <end position="249"/>
    </location>
</feature>
<sequence length="277" mass="31125">MIFATIIAIGTFAFYASAHIVIPHLLVNKTDTGRWKHVLYGSIFLPFPPIQSRCPLPSLIIPLYANDEINKQNLTCGRAAFNSLPKTEIADVIAGEELGFQTWNEKDDGAPFTEESTYTFFHYGPGQVWLSRAPNDDLKSYYGDGDWFKVAYAGPEDNQTWKLDSRKHGIWKPINSYNFTLPRTTPPGAYLMRFEYIYPTSYNYSQFYVSCALVNIHSPDPSVKPGTPTGFAKFPGTYKLDDPGIEIPKNQDKSTVSTDSGLRLMEYKPPGPPVWTG</sequence>
<evidence type="ECO:0000256" key="2">
    <source>
        <dbReference type="ARBA" id="ARBA00004613"/>
    </source>
</evidence>
<reference evidence="18 19" key="1">
    <citation type="journal article" date="2018" name="Sci. Rep.">
        <title>Comparative genomics provides insights into the lifestyle and reveals functional heterogeneity of dark septate endophytic fungi.</title>
        <authorList>
            <person name="Knapp D.G."/>
            <person name="Nemeth J.B."/>
            <person name="Barry K."/>
            <person name="Hainaut M."/>
            <person name="Henrissat B."/>
            <person name="Johnson J."/>
            <person name="Kuo A."/>
            <person name="Lim J.H.P."/>
            <person name="Lipzen A."/>
            <person name="Nolan M."/>
            <person name="Ohm R.A."/>
            <person name="Tamas L."/>
            <person name="Grigoriev I.V."/>
            <person name="Spatafora J.W."/>
            <person name="Nagy L.G."/>
            <person name="Kovacs G.M."/>
        </authorList>
    </citation>
    <scope>NUCLEOTIDE SEQUENCE [LARGE SCALE GENOMIC DNA]</scope>
    <source>
        <strain evidence="18 19">DSE2036</strain>
    </source>
</reference>
<keyword evidence="6" id="KW-0136">Cellulose degradation</keyword>
<evidence type="ECO:0000256" key="11">
    <source>
        <dbReference type="ARBA" id="ARBA00023277"/>
    </source>
</evidence>
<organism evidence="18 19">
    <name type="scientific">Periconia macrospinosa</name>
    <dbReference type="NCBI Taxonomy" id="97972"/>
    <lineage>
        <taxon>Eukaryota</taxon>
        <taxon>Fungi</taxon>
        <taxon>Dikarya</taxon>
        <taxon>Ascomycota</taxon>
        <taxon>Pezizomycotina</taxon>
        <taxon>Dothideomycetes</taxon>
        <taxon>Pleosporomycetidae</taxon>
        <taxon>Pleosporales</taxon>
        <taxon>Massarineae</taxon>
        <taxon>Periconiaceae</taxon>
        <taxon>Periconia</taxon>
    </lineage>
</organism>
<comment type="catalytic activity">
    <reaction evidence="14">
        <text>[(1-&gt;4)-beta-D-glucosyl]n+m + reduced acceptor + O2 = 4-dehydro-beta-D-glucosyl-[(1-&gt;4)-beta-D-glucosyl]n-1 + [(1-&gt;4)-beta-D-glucosyl]m + acceptor + H2O.</text>
        <dbReference type="EC" id="1.14.99.56"/>
    </reaction>
</comment>
<gene>
    <name evidence="18" type="ORF">DM02DRAFT_639193</name>
</gene>
<dbReference type="OrthoDB" id="6038816at2759"/>
<keyword evidence="4" id="KW-0479">Metal-binding</keyword>
<comment type="subcellular location">
    <subcellularLocation>
        <location evidence="2">Secreted</location>
    </subcellularLocation>
</comment>
<dbReference type="AlphaFoldDB" id="A0A2V1E5F6"/>
<dbReference type="PANTHER" id="PTHR33353">
    <property type="entry name" value="PUTATIVE (AFU_ORTHOLOGUE AFUA_1G12560)-RELATED"/>
    <property type="match status" value="1"/>
</dbReference>
<dbReference type="GO" id="GO:0030245">
    <property type="term" value="P:cellulose catabolic process"/>
    <property type="evidence" value="ECO:0007669"/>
    <property type="project" value="UniProtKB-KW"/>
</dbReference>
<keyword evidence="3" id="KW-0964">Secreted</keyword>
<keyword evidence="10" id="KW-1015">Disulfide bond</keyword>
<evidence type="ECO:0000313" key="19">
    <source>
        <dbReference type="Proteomes" id="UP000244855"/>
    </source>
</evidence>
<evidence type="ECO:0000313" key="18">
    <source>
        <dbReference type="EMBL" id="PVI05818.1"/>
    </source>
</evidence>
<dbReference type="Gene3D" id="2.70.50.70">
    <property type="match status" value="1"/>
</dbReference>